<dbReference type="RefSeq" id="WP_057711485.1">
    <property type="nucleotide sequence ID" value="NZ_JAAQYH010000012.1"/>
</dbReference>
<accession>A0A219A3R3</accession>
<evidence type="ECO:0000313" key="2">
    <source>
        <dbReference type="EMBL" id="NNA75434.1"/>
    </source>
</evidence>
<name>A0A219A3R3_9PSED</name>
<protein>
    <submittedName>
        <fullName evidence="2">Uncharacterized protein</fullName>
    </submittedName>
</protein>
<evidence type="ECO:0000256" key="1">
    <source>
        <dbReference type="SAM" id="MobiDB-lite"/>
    </source>
</evidence>
<sequence>MIIHHVPFRPLGIATPTTAFVEGETLILNDQRIDLSQIPDGMTLPMSAIGHELFAGPVTRRNGEIELTLKLAVNAGAPAYMWQNGRLQVSAGPVPFPVEPIDPPNHSAKPLEDLSDV</sequence>
<comment type="caution">
    <text evidence="2">The sequence shown here is derived from an EMBL/GenBank/DDBJ whole genome shotgun (WGS) entry which is preliminary data.</text>
</comment>
<feature type="region of interest" description="Disordered" evidence="1">
    <location>
        <begin position="97"/>
        <end position="117"/>
    </location>
</feature>
<reference evidence="4 5" key="1">
    <citation type="journal article" date="2020" name="Front. Microbiol.">
        <title>Genetic Organization of the aprX-lipA2 Operon Affects the Proteolytic Potential of Pseudomonas Species in Milk.</title>
        <authorList>
            <person name="Maier C."/>
            <person name="Huptas C."/>
            <person name="von Neubeck M."/>
            <person name="Scherer S."/>
            <person name="Wenning M."/>
            <person name="Lucking G."/>
        </authorList>
    </citation>
    <scope>NUCLEOTIDE SEQUENCE [LARGE SCALE GENOMIC DNA]</scope>
    <source>
        <strain evidence="3 5">WS 5404</strain>
        <strain evidence="2 4">WS 5405</strain>
    </source>
</reference>
<gene>
    <name evidence="2" type="ORF">HBO13_22585</name>
    <name evidence="3" type="ORF">HBO30_24345</name>
</gene>
<evidence type="ECO:0000313" key="4">
    <source>
        <dbReference type="Proteomes" id="UP000535954"/>
    </source>
</evidence>
<dbReference type="EMBL" id="JAAQYI010000013">
    <property type="protein sequence ID" value="NNA81852.1"/>
    <property type="molecule type" value="Genomic_DNA"/>
</dbReference>
<evidence type="ECO:0000313" key="3">
    <source>
        <dbReference type="EMBL" id="NNA81852.1"/>
    </source>
</evidence>
<dbReference type="AlphaFoldDB" id="A0A219A3R3"/>
<proteinExistence type="predicted"/>
<dbReference type="Proteomes" id="UP000535954">
    <property type="component" value="Unassembled WGS sequence"/>
</dbReference>
<organism evidence="2 4">
    <name type="scientific">Pseudomonas lactis</name>
    <dbReference type="NCBI Taxonomy" id="1615674"/>
    <lineage>
        <taxon>Bacteria</taxon>
        <taxon>Pseudomonadati</taxon>
        <taxon>Pseudomonadota</taxon>
        <taxon>Gammaproteobacteria</taxon>
        <taxon>Pseudomonadales</taxon>
        <taxon>Pseudomonadaceae</taxon>
        <taxon>Pseudomonas</taxon>
    </lineage>
</organism>
<dbReference type="EMBL" id="JAAQYH010000012">
    <property type="protein sequence ID" value="NNA75434.1"/>
    <property type="molecule type" value="Genomic_DNA"/>
</dbReference>
<dbReference type="Proteomes" id="UP000586252">
    <property type="component" value="Unassembled WGS sequence"/>
</dbReference>
<evidence type="ECO:0000313" key="5">
    <source>
        <dbReference type="Proteomes" id="UP000586252"/>
    </source>
</evidence>
<dbReference type="GeneID" id="45735362"/>